<name>A0A928X2M8_LEPEC</name>
<gene>
    <name evidence="1" type="ORF">IQ260_04610</name>
</gene>
<comment type="caution">
    <text evidence="1">The sequence shown here is derived from an EMBL/GenBank/DDBJ whole genome shotgun (WGS) entry which is preliminary data.</text>
</comment>
<reference evidence="1" key="1">
    <citation type="submission" date="2020-10" db="EMBL/GenBank/DDBJ databases">
        <authorList>
            <person name="Castelo-Branco R."/>
            <person name="Eusebio N."/>
            <person name="Adriana R."/>
            <person name="Vieira A."/>
            <person name="Brugerolle De Fraissinette N."/>
            <person name="Rezende De Castro R."/>
            <person name="Schneider M.P."/>
            <person name="Vasconcelos V."/>
            <person name="Leao P.N."/>
        </authorList>
    </citation>
    <scope>NUCLEOTIDE SEQUENCE</scope>
    <source>
        <strain evidence="1">LEGE 11479</strain>
    </source>
</reference>
<organism evidence="1 2">
    <name type="scientific">Leptolyngbya cf. ectocarpi LEGE 11479</name>
    <dbReference type="NCBI Taxonomy" id="1828722"/>
    <lineage>
        <taxon>Bacteria</taxon>
        <taxon>Bacillati</taxon>
        <taxon>Cyanobacteriota</taxon>
        <taxon>Cyanophyceae</taxon>
        <taxon>Leptolyngbyales</taxon>
        <taxon>Leptolyngbyaceae</taxon>
        <taxon>Leptolyngbya group</taxon>
        <taxon>Leptolyngbya</taxon>
    </lineage>
</organism>
<sequence>MRDPLTYSTHHPSPGEVLLVIEVADSSLKYDLEVSPLAFDDLTLQIADMLPPIKAQ</sequence>
<dbReference type="Proteomes" id="UP000615026">
    <property type="component" value="Unassembled WGS sequence"/>
</dbReference>
<evidence type="ECO:0000313" key="2">
    <source>
        <dbReference type="Proteomes" id="UP000615026"/>
    </source>
</evidence>
<evidence type="ECO:0000313" key="1">
    <source>
        <dbReference type="EMBL" id="MBE9065928.1"/>
    </source>
</evidence>
<proteinExistence type="predicted"/>
<keyword evidence="2" id="KW-1185">Reference proteome</keyword>
<dbReference type="RefSeq" id="WP_193991309.1">
    <property type="nucleotide sequence ID" value="NZ_JADEXP010000023.1"/>
</dbReference>
<protein>
    <submittedName>
        <fullName evidence="1">Uncharacterized protein</fullName>
    </submittedName>
</protein>
<dbReference type="AlphaFoldDB" id="A0A928X2M8"/>
<accession>A0A928X2M8</accession>
<dbReference type="EMBL" id="JADEXP010000023">
    <property type="protein sequence ID" value="MBE9065928.1"/>
    <property type="molecule type" value="Genomic_DNA"/>
</dbReference>